<dbReference type="RefSeq" id="WP_084354711.1">
    <property type="nucleotide sequence ID" value="NZ_FWYD01000026.1"/>
</dbReference>
<organism evidence="3 4">
    <name type="scientific">Primorskyibacter flagellatus</name>
    <dbReference type="NCBI Taxonomy" id="1387277"/>
    <lineage>
        <taxon>Bacteria</taxon>
        <taxon>Pseudomonadati</taxon>
        <taxon>Pseudomonadota</taxon>
        <taxon>Alphaproteobacteria</taxon>
        <taxon>Rhodobacterales</taxon>
        <taxon>Roseobacteraceae</taxon>
        <taxon>Primorskyibacter</taxon>
    </lineage>
</organism>
<dbReference type="OrthoDB" id="1826980at2"/>
<gene>
    <name evidence="3" type="ORF">SAMN06295998_1265</name>
</gene>
<feature type="compositionally biased region" description="Basic and acidic residues" evidence="1">
    <location>
        <begin position="386"/>
        <end position="401"/>
    </location>
</feature>
<accession>A0A1W2EC21</accession>
<feature type="region of interest" description="Disordered" evidence="1">
    <location>
        <begin position="386"/>
        <end position="418"/>
    </location>
</feature>
<sequence>MILKGSQRSGGLKLAAHLMNDRDNDHVDVHELRGFTADDLYGAFQETDAISKGTRCQQYLFSLSLSPPETEQVRVADFVKAIERIEERLGLSDQARAIVFHEKEGRRHAHVVWSRIDVIEMIAINLPFFKTKLNEVSKDLFLEHGWRLPEGYRDKRNRDPRNFTLAEWQQAKRQGKDAREIKRTFQEAWSVSDTKKAFANALEETGYVLARGDRRGFVAVDVHGEVYAVPKWTGLKTKEVGEKLGDPKVLPSVEQAKNQIAHTMQNAASRWEKELEARQHAVKVHQEQKLKKLVEKQRRERELLIAKLEERRSVESKQRQARFRSGLQGLWDRVRGEHRQIRRQNEELAWQAHLRDQKLKDDLVFRDLEVRRSLKCFQSIERSNLKDQSAELVQDRERFTNERSGPTKLSHNAPSFER</sequence>
<proteinExistence type="predicted"/>
<dbReference type="EMBL" id="FWYD01000026">
    <property type="protein sequence ID" value="SMD07215.1"/>
    <property type="molecule type" value="Genomic_DNA"/>
</dbReference>
<evidence type="ECO:0000313" key="3">
    <source>
        <dbReference type="EMBL" id="SMD07215.1"/>
    </source>
</evidence>
<keyword evidence="4" id="KW-1185">Reference proteome</keyword>
<dbReference type="AlphaFoldDB" id="A0A1W2EC21"/>
<dbReference type="Proteomes" id="UP000192330">
    <property type="component" value="Unassembled WGS sequence"/>
</dbReference>
<feature type="domain" description="MobA/VirD2-like nuclease" evidence="2">
    <location>
        <begin position="20"/>
        <end position="146"/>
    </location>
</feature>
<feature type="compositionally biased region" description="Polar residues" evidence="1">
    <location>
        <begin position="402"/>
        <end position="418"/>
    </location>
</feature>
<dbReference type="Pfam" id="PF03432">
    <property type="entry name" value="Relaxase"/>
    <property type="match status" value="1"/>
</dbReference>
<name>A0A1W2EC21_9RHOB</name>
<dbReference type="STRING" id="1387277.SAMN06295998_1265"/>
<evidence type="ECO:0000256" key="1">
    <source>
        <dbReference type="SAM" id="MobiDB-lite"/>
    </source>
</evidence>
<dbReference type="InterPro" id="IPR005094">
    <property type="entry name" value="Endonuclease_MobA/VirD2"/>
</dbReference>
<protein>
    <recommendedName>
        <fullName evidence="2">MobA/VirD2-like nuclease domain-containing protein</fullName>
    </recommendedName>
</protein>
<evidence type="ECO:0000259" key="2">
    <source>
        <dbReference type="Pfam" id="PF03432"/>
    </source>
</evidence>
<reference evidence="3 4" key="1">
    <citation type="submission" date="2017-04" db="EMBL/GenBank/DDBJ databases">
        <authorList>
            <person name="Afonso C.L."/>
            <person name="Miller P.J."/>
            <person name="Scott M.A."/>
            <person name="Spackman E."/>
            <person name="Goraichik I."/>
            <person name="Dimitrov K.M."/>
            <person name="Suarez D.L."/>
            <person name="Swayne D.E."/>
        </authorList>
    </citation>
    <scope>NUCLEOTIDE SEQUENCE [LARGE SCALE GENOMIC DNA]</scope>
    <source>
        <strain evidence="3 4">CGMCC 1.12644</strain>
    </source>
</reference>
<evidence type="ECO:0000313" key="4">
    <source>
        <dbReference type="Proteomes" id="UP000192330"/>
    </source>
</evidence>